<dbReference type="EMBL" id="JADIMS010000107">
    <property type="protein sequence ID" value="MBO8450611.1"/>
    <property type="molecule type" value="Genomic_DNA"/>
</dbReference>
<dbReference type="InterPro" id="IPR006299">
    <property type="entry name" value="FlgC"/>
</dbReference>
<dbReference type="NCBIfam" id="TIGR01395">
    <property type="entry name" value="FlgC"/>
    <property type="match status" value="1"/>
</dbReference>
<dbReference type="PANTHER" id="PTHR30435:SF2">
    <property type="entry name" value="FLAGELLAR BASAL-BODY ROD PROTEIN FLGC"/>
    <property type="match status" value="1"/>
</dbReference>
<evidence type="ECO:0000256" key="3">
    <source>
        <dbReference type="ARBA" id="ARBA00017941"/>
    </source>
</evidence>
<protein>
    <recommendedName>
        <fullName evidence="3 6">Flagellar basal-body rod protein FlgC</fullName>
    </recommendedName>
</protein>
<evidence type="ECO:0000259" key="7">
    <source>
        <dbReference type="Pfam" id="PF00460"/>
    </source>
</evidence>
<dbReference type="AlphaFoldDB" id="A0A9D9EPZ9"/>
<feature type="domain" description="Flagellar basal-body/hook protein C-terminal" evidence="8">
    <location>
        <begin position="105"/>
        <end position="148"/>
    </location>
</feature>
<evidence type="ECO:0000259" key="8">
    <source>
        <dbReference type="Pfam" id="PF06429"/>
    </source>
</evidence>
<gene>
    <name evidence="9" type="primary">flgC</name>
    <name evidence="9" type="ORF">IAA96_05840</name>
</gene>
<comment type="subunit">
    <text evidence="5 6">The basal body constitutes a major portion of the flagellar organelle and consists of four rings (L,P,S, and M) mounted on a central rod. The rod consists of about 26 subunits of FlgG in the distal portion, and FlgB, FlgC and FlgF are thought to build up the proximal portion of the rod with about 6 subunits each.</text>
</comment>
<keyword evidence="9" id="KW-0969">Cilium</keyword>
<dbReference type="GO" id="GO:0030694">
    <property type="term" value="C:bacterial-type flagellum basal body, rod"/>
    <property type="evidence" value="ECO:0007669"/>
    <property type="project" value="UniProtKB-UniRule"/>
</dbReference>
<reference evidence="9" key="2">
    <citation type="journal article" date="2021" name="PeerJ">
        <title>Extensive microbial diversity within the chicken gut microbiome revealed by metagenomics and culture.</title>
        <authorList>
            <person name="Gilroy R."/>
            <person name="Ravi A."/>
            <person name="Getino M."/>
            <person name="Pursley I."/>
            <person name="Horton D.L."/>
            <person name="Alikhan N.F."/>
            <person name="Baker D."/>
            <person name="Gharbi K."/>
            <person name="Hall N."/>
            <person name="Watson M."/>
            <person name="Adriaenssens E.M."/>
            <person name="Foster-Nyarko E."/>
            <person name="Jarju S."/>
            <person name="Secka A."/>
            <person name="Antonio M."/>
            <person name="Oren A."/>
            <person name="Chaudhuri R.R."/>
            <person name="La Ragione R."/>
            <person name="Hildebrand F."/>
            <person name="Pallen M.J."/>
        </authorList>
    </citation>
    <scope>NUCLEOTIDE SEQUENCE</scope>
    <source>
        <strain evidence="9">B3-4054</strain>
    </source>
</reference>
<dbReference type="InterPro" id="IPR001444">
    <property type="entry name" value="Flag_bb_rod_N"/>
</dbReference>
<dbReference type="PANTHER" id="PTHR30435">
    <property type="entry name" value="FLAGELLAR PROTEIN"/>
    <property type="match status" value="1"/>
</dbReference>
<organism evidence="9 10">
    <name type="scientific">Candidatus Avitreponema avistercoris</name>
    <dbReference type="NCBI Taxonomy" id="2840705"/>
    <lineage>
        <taxon>Bacteria</taxon>
        <taxon>Pseudomonadati</taxon>
        <taxon>Spirochaetota</taxon>
        <taxon>Spirochaetia</taxon>
        <taxon>Spirochaetales</taxon>
        <taxon>Candidatus Avitreponema</taxon>
    </lineage>
</organism>
<reference evidence="9" key="1">
    <citation type="submission" date="2020-10" db="EMBL/GenBank/DDBJ databases">
        <authorList>
            <person name="Gilroy R."/>
        </authorList>
    </citation>
    <scope>NUCLEOTIDE SEQUENCE</scope>
    <source>
        <strain evidence="9">B3-4054</strain>
    </source>
</reference>
<evidence type="ECO:0000256" key="2">
    <source>
        <dbReference type="ARBA" id="ARBA00009677"/>
    </source>
</evidence>
<proteinExistence type="inferred from homology"/>
<evidence type="ECO:0000256" key="5">
    <source>
        <dbReference type="ARBA" id="ARBA00025933"/>
    </source>
</evidence>
<feature type="domain" description="Flagellar basal body rod protein N-terminal" evidence="7">
    <location>
        <begin position="7"/>
        <end position="35"/>
    </location>
</feature>
<evidence type="ECO:0000313" key="10">
    <source>
        <dbReference type="Proteomes" id="UP000823616"/>
    </source>
</evidence>
<evidence type="ECO:0000256" key="6">
    <source>
        <dbReference type="RuleBase" id="RU362062"/>
    </source>
</evidence>
<evidence type="ECO:0000256" key="4">
    <source>
        <dbReference type="ARBA" id="ARBA00023143"/>
    </source>
</evidence>
<sequence>MGLFSSINIAATGMSAQRLRSDVIADNIANATTTRTQEGGAFRRSRVILAQRSDGIDWRTPFTPPGLDRGPGTGVRVMGIEKDNADLRLVYDPTHPDAIQSGPKAGYVEYPNVNIVTEMVDLISASRAYEANASVIQGSKDMFQRAMEIGR</sequence>
<dbReference type="InterPro" id="IPR010930">
    <property type="entry name" value="Flg_bb/hook_C_dom"/>
</dbReference>
<dbReference type="Pfam" id="PF06429">
    <property type="entry name" value="Flg_bbr_C"/>
    <property type="match status" value="1"/>
</dbReference>
<comment type="similarity">
    <text evidence="2">Belongs to the flagella basal body rod proteins family.</text>
</comment>
<comment type="caution">
    <text evidence="9">The sequence shown here is derived from an EMBL/GenBank/DDBJ whole genome shotgun (WGS) entry which is preliminary data.</text>
</comment>
<dbReference type="GO" id="GO:0071978">
    <property type="term" value="P:bacterial-type flagellum-dependent swarming motility"/>
    <property type="evidence" value="ECO:0007669"/>
    <property type="project" value="TreeGrafter"/>
</dbReference>
<evidence type="ECO:0000313" key="9">
    <source>
        <dbReference type="EMBL" id="MBO8450611.1"/>
    </source>
</evidence>
<keyword evidence="9" id="KW-0966">Cell projection</keyword>
<dbReference type="Proteomes" id="UP000823616">
    <property type="component" value="Unassembled WGS sequence"/>
</dbReference>
<accession>A0A9D9EPZ9</accession>
<keyword evidence="9" id="KW-0282">Flagellum</keyword>
<dbReference type="Pfam" id="PF00460">
    <property type="entry name" value="Flg_bb_rod"/>
    <property type="match status" value="1"/>
</dbReference>
<keyword evidence="4 6" id="KW-0975">Bacterial flagellum</keyword>
<comment type="subcellular location">
    <subcellularLocation>
        <location evidence="1 6">Bacterial flagellum basal body</location>
    </subcellularLocation>
</comment>
<evidence type="ECO:0000256" key="1">
    <source>
        <dbReference type="ARBA" id="ARBA00004117"/>
    </source>
</evidence>
<name>A0A9D9EPZ9_9SPIR</name>